<comment type="caution">
    <text evidence="1">The sequence shown here is derived from an EMBL/GenBank/DDBJ whole genome shotgun (WGS) entry which is preliminary data.</text>
</comment>
<dbReference type="AlphaFoldDB" id="A0AAD9C341"/>
<evidence type="ECO:0000313" key="2">
    <source>
        <dbReference type="Proteomes" id="UP001228049"/>
    </source>
</evidence>
<keyword evidence="1" id="KW-0548">Nucleotidyltransferase</keyword>
<name>A0AAD9C341_DISEL</name>
<evidence type="ECO:0000313" key="1">
    <source>
        <dbReference type="EMBL" id="KAK1893469.1"/>
    </source>
</evidence>
<keyword evidence="1" id="KW-0808">Transferase</keyword>
<keyword evidence="2" id="KW-1185">Reference proteome</keyword>
<proteinExistence type="predicted"/>
<dbReference type="EMBL" id="JASDAP010000011">
    <property type="protein sequence ID" value="KAK1893469.1"/>
    <property type="molecule type" value="Genomic_DNA"/>
</dbReference>
<protein>
    <submittedName>
        <fullName evidence="1">Bifunctional glutamine synthetase adenylyltransferase/adenylyl-removing enzyme</fullName>
    </submittedName>
</protein>
<gene>
    <name evidence="1" type="ORF">KUDE01_018933</name>
</gene>
<accession>A0AAD9C341</accession>
<dbReference type="GO" id="GO:0016779">
    <property type="term" value="F:nucleotidyltransferase activity"/>
    <property type="evidence" value="ECO:0007669"/>
    <property type="project" value="UniProtKB-KW"/>
</dbReference>
<dbReference type="Proteomes" id="UP001228049">
    <property type="component" value="Unassembled WGS sequence"/>
</dbReference>
<reference evidence="1" key="1">
    <citation type="submission" date="2023-04" db="EMBL/GenBank/DDBJ databases">
        <title>Chromosome-level genome of Chaenocephalus aceratus.</title>
        <authorList>
            <person name="Park H."/>
        </authorList>
    </citation>
    <scope>NUCLEOTIDE SEQUENCE</scope>
    <source>
        <strain evidence="1">DE</strain>
        <tissue evidence="1">Muscle</tissue>
    </source>
</reference>
<feature type="non-terminal residue" evidence="1">
    <location>
        <position position="1"/>
    </location>
</feature>
<organism evidence="1 2">
    <name type="scientific">Dissostichus eleginoides</name>
    <name type="common">Patagonian toothfish</name>
    <name type="synonym">Dissostichus amissus</name>
    <dbReference type="NCBI Taxonomy" id="100907"/>
    <lineage>
        <taxon>Eukaryota</taxon>
        <taxon>Metazoa</taxon>
        <taxon>Chordata</taxon>
        <taxon>Craniata</taxon>
        <taxon>Vertebrata</taxon>
        <taxon>Euteleostomi</taxon>
        <taxon>Actinopterygii</taxon>
        <taxon>Neopterygii</taxon>
        <taxon>Teleostei</taxon>
        <taxon>Neoteleostei</taxon>
        <taxon>Acanthomorphata</taxon>
        <taxon>Eupercaria</taxon>
        <taxon>Perciformes</taxon>
        <taxon>Notothenioidei</taxon>
        <taxon>Nototheniidae</taxon>
        <taxon>Dissostichus</taxon>
    </lineage>
</organism>
<sequence length="66" mass="7469">VAKTSMNTALLHFPAVHIHLWRDKQGTRSGWNQVLQRWLGSSPYQGEAIIRIRCSPDGVSERGLLQ</sequence>
<feature type="non-terminal residue" evidence="1">
    <location>
        <position position="66"/>
    </location>
</feature>